<accession>X1HGE8</accession>
<dbReference type="SUPFAM" id="SSF51126">
    <property type="entry name" value="Pectin lyase-like"/>
    <property type="match status" value="1"/>
</dbReference>
<feature type="non-terminal residue" evidence="1">
    <location>
        <position position="259"/>
    </location>
</feature>
<dbReference type="EMBL" id="BARU01033530">
    <property type="protein sequence ID" value="GAH68482.1"/>
    <property type="molecule type" value="Genomic_DNA"/>
</dbReference>
<feature type="non-terminal residue" evidence="1">
    <location>
        <position position="1"/>
    </location>
</feature>
<proteinExistence type="predicted"/>
<organism evidence="1">
    <name type="scientific">marine sediment metagenome</name>
    <dbReference type="NCBI Taxonomy" id="412755"/>
    <lineage>
        <taxon>unclassified sequences</taxon>
        <taxon>metagenomes</taxon>
        <taxon>ecological metagenomes</taxon>
    </lineage>
</organism>
<dbReference type="AlphaFoldDB" id="X1HGE8"/>
<evidence type="ECO:0008006" key="2">
    <source>
        <dbReference type="Google" id="ProtNLM"/>
    </source>
</evidence>
<dbReference type="Gene3D" id="2.160.20.10">
    <property type="entry name" value="Single-stranded right-handed beta-helix, Pectin lyase-like"/>
    <property type="match status" value="1"/>
</dbReference>
<dbReference type="InterPro" id="IPR011050">
    <property type="entry name" value="Pectin_lyase_fold/virulence"/>
</dbReference>
<name>X1HGE8_9ZZZZ</name>
<comment type="caution">
    <text evidence="1">The sequence shown here is derived from an EMBL/GenBank/DDBJ whole genome shotgun (WGS) entry which is preliminary data.</text>
</comment>
<evidence type="ECO:0000313" key="1">
    <source>
        <dbReference type="EMBL" id="GAH68482.1"/>
    </source>
</evidence>
<protein>
    <recommendedName>
        <fullName evidence="2">Right handed beta helix domain-containing protein</fullName>
    </recommendedName>
</protein>
<sequence>GVDEVSYGIEVEALNADPLTASQVTIRGNEIYNCDNTFSLQPSWESAAILINGWLEHYDPLEADCTVIMENNDIHDNYIGIYAIKTPSSYAHFNNIYDNRVYGVISAAASDDSTAVFDAENNWWGDVAGPDTSTKTTLHNPYENWIADTNGVSENVDYLPWLIRTDLQEGWNIYSMPITPDEGCLEPFEAALFSAGIEAAYYFDSLNQIWGFPDDGGPLDAIYLKMVSPVTVNIWASSDATFPSQKEMKVGWNFVGLAE</sequence>
<reference evidence="1" key="1">
    <citation type="journal article" date="2014" name="Front. Microbiol.">
        <title>High frequency of phylogenetically diverse reductive dehalogenase-homologous genes in deep subseafloor sedimentary metagenomes.</title>
        <authorList>
            <person name="Kawai M."/>
            <person name="Futagami T."/>
            <person name="Toyoda A."/>
            <person name="Takaki Y."/>
            <person name="Nishi S."/>
            <person name="Hori S."/>
            <person name="Arai W."/>
            <person name="Tsubouchi T."/>
            <person name="Morono Y."/>
            <person name="Uchiyama I."/>
            <person name="Ito T."/>
            <person name="Fujiyama A."/>
            <person name="Inagaki F."/>
            <person name="Takami H."/>
        </authorList>
    </citation>
    <scope>NUCLEOTIDE SEQUENCE</scope>
    <source>
        <strain evidence="1">Expedition CK06-06</strain>
    </source>
</reference>
<gene>
    <name evidence="1" type="ORF">S03H2_52745</name>
</gene>
<dbReference type="InterPro" id="IPR012334">
    <property type="entry name" value="Pectin_lyas_fold"/>
</dbReference>